<dbReference type="SUPFAM" id="SSF56672">
    <property type="entry name" value="DNA/RNA polymerases"/>
    <property type="match status" value="1"/>
</dbReference>
<evidence type="ECO:0000313" key="3">
    <source>
        <dbReference type="Proteomes" id="UP001151760"/>
    </source>
</evidence>
<dbReference type="InterPro" id="IPR041588">
    <property type="entry name" value="Integrase_H2C2"/>
</dbReference>
<dbReference type="Gene3D" id="1.10.340.70">
    <property type="match status" value="1"/>
</dbReference>
<dbReference type="InterPro" id="IPR001584">
    <property type="entry name" value="Integrase_cat-core"/>
</dbReference>
<dbReference type="InterPro" id="IPR012337">
    <property type="entry name" value="RNaseH-like_sf"/>
</dbReference>
<gene>
    <name evidence="2" type="ORF">Tco_0679184</name>
</gene>
<keyword evidence="2" id="KW-0695">RNA-directed DNA polymerase</keyword>
<dbReference type="Gene3D" id="3.30.420.10">
    <property type="entry name" value="Ribonuclease H-like superfamily/Ribonuclease H"/>
    <property type="match status" value="1"/>
</dbReference>
<comment type="caution">
    <text evidence="2">The sequence shown here is derived from an EMBL/GenBank/DDBJ whole genome shotgun (WGS) entry which is preliminary data.</text>
</comment>
<sequence length="277" mass="31505">MAASTIPVSAEENLGDPINIRVDVIHPEPVAAVAFPAAAIMRTQAQHGEAIRGIQVHLLGSGCSPGSHQKSNLLKKGASPKTATEIHHFLDSAGYYQRFIEGFPKIAKSIAKLTQRKVKSWLPYYGDLRILNMHESHKSKYSIHPGSDKMYQDMKQLYWWPNMRANIATHVSKCSTCLKVKAEQQKPFGWLVQLEIPQWKWDNITMDFITKLPKTQRGNDTIWVIVDRLTKSAIISPMRETYSMEKLVRMYLKEVVTRHGIHVSIICDHDPRFASNF</sequence>
<dbReference type="Pfam" id="PF17921">
    <property type="entry name" value="Integrase_H2C2"/>
    <property type="match status" value="1"/>
</dbReference>
<keyword evidence="2" id="KW-0548">Nucleotidyltransferase</keyword>
<dbReference type="EMBL" id="BQNB010009517">
    <property type="protein sequence ID" value="GJS64620.1"/>
    <property type="molecule type" value="Genomic_DNA"/>
</dbReference>
<protein>
    <submittedName>
        <fullName evidence="2">Reverse transcriptase domain-containing protein</fullName>
    </submittedName>
</protein>
<dbReference type="GO" id="GO:0003964">
    <property type="term" value="F:RNA-directed DNA polymerase activity"/>
    <property type="evidence" value="ECO:0007669"/>
    <property type="project" value="UniProtKB-KW"/>
</dbReference>
<keyword evidence="2" id="KW-0808">Transferase</keyword>
<dbReference type="SUPFAM" id="SSF53098">
    <property type="entry name" value="Ribonuclease H-like"/>
    <property type="match status" value="1"/>
</dbReference>
<reference evidence="2" key="1">
    <citation type="journal article" date="2022" name="Int. J. Mol. Sci.">
        <title>Draft Genome of Tanacetum Coccineum: Genomic Comparison of Closely Related Tanacetum-Family Plants.</title>
        <authorList>
            <person name="Yamashiro T."/>
            <person name="Shiraishi A."/>
            <person name="Nakayama K."/>
            <person name="Satake H."/>
        </authorList>
    </citation>
    <scope>NUCLEOTIDE SEQUENCE</scope>
</reference>
<dbReference type="PANTHER" id="PTHR37984">
    <property type="entry name" value="PROTEIN CBG26694"/>
    <property type="match status" value="1"/>
</dbReference>
<dbReference type="PANTHER" id="PTHR37984:SF5">
    <property type="entry name" value="PROTEIN NYNRIN-LIKE"/>
    <property type="match status" value="1"/>
</dbReference>
<dbReference type="InterPro" id="IPR036397">
    <property type="entry name" value="RNaseH_sf"/>
</dbReference>
<organism evidence="2 3">
    <name type="scientific">Tanacetum coccineum</name>
    <dbReference type="NCBI Taxonomy" id="301880"/>
    <lineage>
        <taxon>Eukaryota</taxon>
        <taxon>Viridiplantae</taxon>
        <taxon>Streptophyta</taxon>
        <taxon>Embryophyta</taxon>
        <taxon>Tracheophyta</taxon>
        <taxon>Spermatophyta</taxon>
        <taxon>Magnoliopsida</taxon>
        <taxon>eudicotyledons</taxon>
        <taxon>Gunneridae</taxon>
        <taxon>Pentapetalae</taxon>
        <taxon>asterids</taxon>
        <taxon>campanulids</taxon>
        <taxon>Asterales</taxon>
        <taxon>Asteraceae</taxon>
        <taxon>Asteroideae</taxon>
        <taxon>Anthemideae</taxon>
        <taxon>Anthemidinae</taxon>
        <taxon>Tanacetum</taxon>
    </lineage>
</organism>
<dbReference type="InterPro" id="IPR050951">
    <property type="entry name" value="Retrovirus_Pol_polyprotein"/>
</dbReference>
<feature type="domain" description="Integrase catalytic" evidence="1">
    <location>
        <begin position="193"/>
        <end position="277"/>
    </location>
</feature>
<evidence type="ECO:0000259" key="1">
    <source>
        <dbReference type="PROSITE" id="PS50994"/>
    </source>
</evidence>
<proteinExistence type="predicted"/>
<keyword evidence="3" id="KW-1185">Reference proteome</keyword>
<dbReference type="InterPro" id="IPR043502">
    <property type="entry name" value="DNA/RNA_pol_sf"/>
</dbReference>
<name>A0ABQ4XH38_9ASTR</name>
<dbReference type="PROSITE" id="PS50994">
    <property type="entry name" value="INTEGRASE"/>
    <property type="match status" value="1"/>
</dbReference>
<dbReference type="Proteomes" id="UP001151760">
    <property type="component" value="Unassembled WGS sequence"/>
</dbReference>
<evidence type="ECO:0000313" key="2">
    <source>
        <dbReference type="EMBL" id="GJS64620.1"/>
    </source>
</evidence>
<accession>A0ABQ4XH38</accession>
<reference evidence="2" key="2">
    <citation type="submission" date="2022-01" db="EMBL/GenBank/DDBJ databases">
        <authorList>
            <person name="Yamashiro T."/>
            <person name="Shiraishi A."/>
            <person name="Satake H."/>
            <person name="Nakayama K."/>
        </authorList>
    </citation>
    <scope>NUCLEOTIDE SEQUENCE</scope>
</reference>